<dbReference type="HAMAP" id="MF_03054">
    <property type="entry name" value="CTU2"/>
    <property type="match status" value="1"/>
</dbReference>
<dbReference type="Pfam" id="PF01171">
    <property type="entry name" value="ATP_bind_3"/>
    <property type="match status" value="1"/>
</dbReference>
<dbReference type="Proteomes" id="UP001626550">
    <property type="component" value="Unassembled WGS sequence"/>
</dbReference>
<dbReference type="GO" id="GO:0002098">
    <property type="term" value="P:tRNA wobble uridine modification"/>
    <property type="evidence" value="ECO:0007669"/>
    <property type="project" value="UniProtKB-UniRule"/>
</dbReference>
<gene>
    <name evidence="5" type="primary">CTU2</name>
    <name evidence="5" type="ORF">Ciccas_007950</name>
</gene>
<organism evidence="5 6">
    <name type="scientific">Cichlidogyrus casuarinus</name>
    <dbReference type="NCBI Taxonomy" id="1844966"/>
    <lineage>
        <taxon>Eukaryota</taxon>
        <taxon>Metazoa</taxon>
        <taxon>Spiralia</taxon>
        <taxon>Lophotrochozoa</taxon>
        <taxon>Platyhelminthes</taxon>
        <taxon>Monogenea</taxon>
        <taxon>Monopisthocotylea</taxon>
        <taxon>Dactylogyridea</taxon>
        <taxon>Ancyrocephalidae</taxon>
        <taxon>Cichlidogyrus</taxon>
    </lineage>
</organism>
<dbReference type="InterPro" id="IPR011063">
    <property type="entry name" value="TilS/TtcA_N"/>
</dbReference>
<dbReference type="Gene3D" id="3.40.50.620">
    <property type="entry name" value="HUPs"/>
    <property type="match status" value="1"/>
</dbReference>
<evidence type="ECO:0000259" key="4">
    <source>
        <dbReference type="Pfam" id="PF01171"/>
    </source>
</evidence>
<keyword evidence="6" id="KW-1185">Reference proteome</keyword>
<reference evidence="5 6" key="1">
    <citation type="submission" date="2024-11" db="EMBL/GenBank/DDBJ databases">
        <title>Adaptive evolution of stress response genes in parasites aligns with host niche diversity.</title>
        <authorList>
            <person name="Hahn C."/>
            <person name="Resl P."/>
        </authorList>
    </citation>
    <scope>NUCLEOTIDE SEQUENCE [LARGE SCALE GENOMIC DNA]</scope>
    <source>
        <strain evidence="5">EGGRZ-B1_66</strain>
        <tissue evidence="5">Body</tissue>
    </source>
</reference>
<dbReference type="GO" id="GO:0016779">
    <property type="term" value="F:nucleotidyltransferase activity"/>
    <property type="evidence" value="ECO:0007669"/>
    <property type="project" value="UniProtKB-UniRule"/>
</dbReference>
<comment type="similarity">
    <text evidence="3">Belongs to the CTU2/NCS2 family.</text>
</comment>
<dbReference type="GO" id="GO:0032447">
    <property type="term" value="P:protein urmylation"/>
    <property type="evidence" value="ECO:0007669"/>
    <property type="project" value="UniProtKB-UniRule"/>
</dbReference>
<dbReference type="PANTHER" id="PTHR20882:SF14">
    <property type="entry name" value="CYTOPLASMIC TRNA 2-THIOLATION PROTEIN 2"/>
    <property type="match status" value="1"/>
</dbReference>
<comment type="pathway">
    <text evidence="3">tRNA modification; 5-methoxycarbonylmethyl-2-thiouridine-tRNA biosynthesis.</text>
</comment>
<evidence type="ECO:0000313" key="5">
    <source>
        <dbReference type="EMBL" id="KAL3313450.1"/>
    </source>
</evidence>
<evidence type="ECO:0000313" key="6">
    <source>
        <dbReference type="Proteomes" id="UP001626550"/>
    </source>
</evidence>
<dbReference type="AlphaFoldDB" id="A0ABD2Q1T5"/>
<evidence type="ECO:0000256" key="2">
    <source>
        <dbReference type="ARBA" id="ARBA00022694"/>
    </source>
</evidence>
<dbReference type="GO" id="GO:0034227">
    <property type="term" value="P:tRNA thio-modification"/>
    <property type="evidence" value="ECO:0007669"/>
    <property type="project" value="UniProtKB-UniRule"/>
</dbReference>
<keyword evidence="2 3" id="KW-0819">tRNA processing</keyword>
<dbReference type="SUPFAM" id="SSF52402">
    <property type="entry name" value="Adenine nucleotide alpha hydrolases-like"/>
    <property type="match status" value="1"/>
</dbReference>
<comment type="function">
    <text evidence="3">Plays a central role in 2-thiolation of mcm(5)S(2)U at tRNA wobble positions of tRNA(Lys), tRNA(Glu) and tRNA(Gln). May act by forming a heterodimer with NCS6/CTU1 that ligates sulfur from thiocarboxylated URM1 onto the uridine of tRNAs at wobble position.</text>
</comment>
<proteinExistence type="inferred from homology"/>
<sequence length="381" mass="42595">MCNAISDDLQLEDGLKNLKINRKICGKCAGSNGQPIVYIRKDDPPLCKECFLSQTVHKLRSAFGKNNVIKSGDKVCMAFSGGSHSCSLLRMIHECNSSNKRLRFVPHLIHLVYDENSAQKAKVFAQDLDFEIQLVPIPENSPLLKIKQFFAENQHNSSLSALEYFERWLKLKFLCQITESLDTKYLLTAECSNRLAVECLAGLVQGRGSNCSSEIAFSDVRFGSVTLVRPLYEMLATQVLFYLKLKELSPVNCLDSISDIVLSSDKPVSTIDRKSEELISYLQFGNFPSSVFNILRIASKLSDNSESYDRKCSICAASFSLQQDPHKLASDALDFSNSLCQPIDAPSSSLVDTPHSHQFCHACTINFDQLSTSMRSIFRDL</sequence>
<dbReference type="PANTHER" id="PTHR20882">
    <property type="entry name" value="CYTOPLASMIC TRNA 2-THIOLATION PROTEIN 2"/>
    <property type="match status" value="1"/>
</dbReference>
<dbReference type="EMBL" id="JBJKFK010001302">
    <property type="protein sequence ID" value="KAL3313450.1"/>
    <property type="molecule type" value="Genomic_DNA"/>
</dbReference>
<evidence type="ECO:0000256" key="3">
    <source>
        <dbReference type="HAMAP-Rule" id="MF_03054"/>
    </source>
</evidence>
<protein>
    <recommendedName>
        <fullName evidence="3">Cytoplasmic tRNA 2-thiolation protein 2</fullName>
    </recommendedName>
</protein>
<keyword evidence="1 3" id="KW-0963">Cytoplasm</keyword>
<dbReference type="InterPro" id="IPR019407">
    <property type="entry name" value="CTU2"/>
</dbReference>
<accession>A0ABD2Q1T5</accession>
<name>A0ABD2Q1T5_9PLAT</name>
<dbReference type="GO" id="GO:0005737">
    <property type="term" value="C:cytoplasm"/>
    <property type="evidence" value="ECO:0007669"/>
    <property type="project" value="UniProtKB-SubCell"/>
</dbReference>
<feature type="domain" description="tRNA(Ile)-lysidine/2-thiocytidine synthase N-terminal" evidence="4">
    <location>
        <begin position="74"/>
        <end position="249"/>
    </location>
</feature>
<dbReference type="InterPro" id="IPR014729">
    <property type="entry name" value="Rossmann-like_a/b/a_fold"/>
</dbReference>
<evidence type="ECO:0000256" key="1">
    <source>
        <dbReference type="ARBA" id="ARBA00022490"/>
    </source>
</evidence>
<comment type="subcellular location">
    <subcellularLocation>
        <location evidence="3">Cytoplasm</location>
    </subcellularLocation>
</comment>
<comment type="caution">
    <text evidence="5">The sequence shown here is derived from an EMBL/GenBank/DDBJ whole genome shotgun (WGS) entry which is preliminary data.</text>
</comment>